<dbReference type="AlphaFoldDB" id="Q9RSU0"/>
<dbReference type="PROSITE" id="PS51987">
    <property type="entry name" value="GS_CATALYTIC"/>
    <property type="match status" value="1"/>
</dbReference>
<dbReference type="PATRIC" id="fig|243230.17.peg.2260"/>
<organism evidence="5 6">
    <name type="scientific">Deinococcus radiodurans (strain ATCC 13939 / DSM 20539 / JCM 16871 / CCUG 27074 / LMG 4051 / NBRC 15346 / NCIMB 9279 / VKM B-1422 / R1)</name>
    <dbReference type="NCBI Taxonomy" id="243230"/>
    <lineage>
        <taxon>Bacteria</taxon>
        <taxon>Thermotogati</taxon>
        <taxon>Deinococcota</taxon>
        <taxon>Deinococci</taxon>
        <taxon>Deinococcales</taxon>
        <taxon>Deinococcaceae</taxon>
        <taxon>Deinococcus</taxon>
    </lineage>
</organism>
<dbReference type="GO" id="GO:0004356">
    <property type="term" value="F:glutamine synthetase activity"/>
    <property type="evidence" value="ECO:0007669"/>
    <property type="project" value="InterPro"/>
</dbReference>
<dbReference type="KEGG" id="dra:DR_2033"/>
<dbReference type="PIR" id="D75325">
    <property type="entry name" value="D75325"/>
</dbReference>
<dbReference type="InterPro" id="IPR052725">
    <property type="entry name" value="GS_Type-3"/>
</dbReference>
<dbReference type="GO" id="GO:0006542">
    <property type="term" value="P:glutamine biosynthetic process"/>
    <property type="evidence" value="ECO:0007669"/>
    <property type="project" value="InterPro"/>
</dbReference>
<evidence type="ECO:0000259" key="3">
    <source>
        <dbReference type="PROSITE" id="PS51986"/>
    </source>
</evidence>
<dbReference type="InterPro" id="IPR022147">
    <property type="entry name" value="GSIII_N"/>
</dbReference>
<dbReference type="STRING" id="243230.DR_2033"/>
<evidence type="ECO:0000313" key="5">
    <source>
        <dbReference type="EMBL" id="AAF11576.1"/>
    </source>
</evidence>
<dbReference type="OrthoDB" id="9807095at2"/>
<feature type="domain" description="GS catalytic" evidence="4">
    <location>
        <begin position="253"/>
        <end position="688"/>
    </location>
</feature>
<dbReference type="SMART" id="SM01230">
    <property type="entry name" value="Gln-synt_C"/>
    <property type="match status" value="1"/>
</dbReference>
<dbReference type="Proteomes" id="UP000002524">
    <property type="component" value="Chromosome 1"/>
</dbReference>
<reference evidence="5 6" key="1">
    <citation type="journal article" date="1999" name="Science">
        <title>Genome sequence of the radioresistant bacterium Deinococcus radiodurans R1.</title>
        <authorList>
            <person name="White O."/>
            <person name="Eisen J.A."/>
            <person name="Heidelberg J.F."/>
            <person name="Hickey E.K."/>
            <person name="Peterson J.D."/>
            <person name="Dodson R.J."/>
            <person name="Haft D.H."/>
            <person name="Gwinn M.L."/>
            <person name="Nelson W.C."/>
            <person name="Richardson D.L."/>
            <person name="Moffat K.S."/>
            <person name="Qin H."/>
            <person name="Jiang L."/>
            <person name="Pamphile W."/>
            <person name="Crosby M."/>
            <person name="Shen M."/>
            <person name="Vamathevan J.J."/>
            <person name="Lam P."/>
            <person name="McDonald L."/>
            <person name="Utterback T."/>
            <person name="Zalewski C."/>
            <person name="Makarova K.S."/>
            <person name="Aravind L."/>
            <person name="Daly M.J."/>
            <person name="Minton K.W."/>
            <person name="Fleischmann R.D."/>
            <person name="Ketchum K.A."/>
            <person name="Nelson K.E."/>
            <person name="Salzberg S."/>
            <person name="Smith H.O."/>
            <person name="Venter J.C."/>
            <person name="Fraser C.M."/>
        </authorList>
    </citation>
    <scope>NUCLEOTIDE SEQUENCE [LARGE SCALE GENOMIC DNA]</scope>
    <source>
        <strain evidence="6">ATCC 13939 / DSM 20539 / JCM 16871 / LMG 4051 / NBRC 15346 / NCIMB 9279 / R1 / VKM B-1422</strain>
    </source>
</reference>
<dbReference type="Pfam" id="PF00120">
    <property type="entry name" value="Gln-synt_C"/>
    <property type="match status" value="1"/>
</dbReference>
<evidence type="ECO:0000313" key="6">
    <source>
        <dbReference type="Proteomes" id="UP000002524"/>
    </source>
</evidence>
<dbReference type="InterPro" id="IPR040577">
    <property type="entry name" value="Gln-synt_C"/>
</dbReference>
<dbReference type="eggNOG" id="COG3968">
    <property type="taxonomic scope" value="Bacteria"/>
</dbReference>
<evidence type="ECO:0000259" key="4">
    <source>
        <dbReference type="PROSITE" id="PS51987"/>
    </source>
</evidence>
<evidence type="ECO:0000256" key="1">
    <source>
        <dbReference type="PROSITE-ProRule" id="PRU01330"/>
    </source>
</evidence>
<dbReference type="Gene3D" id="3.30.590.10">
    <property type="entry name" value="Glutamine synthetase/guanido kinase, catalytic domain"/>
    <property type="match status" value="1"/>
</dbReference>
<name>Q9RSU0_DEIRA</name>
<protein>
    <submittedName>
        <fullName evidence="5">Glutamine synthase</fullName>
    </submittedName>
</protein>
<dbReference type="EMBL" id="AE000513">
    <property type="protein sequence ID" value="AAF11576.1"/>
    <property type="molecule type" value="Genomic_DNA"/>
</dbReference>
<dbReference type="InParanoid" id="Q9RSU0"/>
<dbReference type="Gene3D" id="1.20.120.1560">
    <property type="match status" value="1"/>
</dbReference>
<dbReference type="HOGENOM" id="CLU_024307_0_0_0"/>
<dbReference type="EnsemblBacteria" id="AAF11576">
    <property type="protein sequence ID" value="AAF11576"/>
    <property type="gene ID" value="DR_2033"/>
</dbReference>
<dbReference type="InterPro" id="IPR014746">
    <property type="entry name" value="Gln_synth/guanido_kin_cat_dom"/>
</dbReference>
<feature type="domain" description="GS beta-grasp" evidence="3">
    <location>
        <begin position="155"/>
        <end position="248"/>
    </location>
</feature>
<dbReference type="InterPro" id="IPR027303">
    <property type="entry name" value="Gln_synth_gly_rich_site"/>
</dbReference>
<dbReference type="InterPro" id="IPR008147">
    <property type="entry name" value="Gln_synt_N"/>
</dbReference>
<dbReference type="PROSITE" id="PS00181">
    <property type="entry name" value="GLNA_ATP"/>
    <property type="match status" value="1"/>
</dbReference>
<accession>Q9RSU0</accession>
<gene>
    <name evidence="5" type="ordered locus">DR_2033</name>
</gene>
<dbReference type="PANTHER" id="PTHR42974">
    <property type="entry name" value="GLUTAMINE SYNTHETASE"/>
    <property type="match status" value="1"/>
</dbReference>
<keyword evidence="6" id="KW-1185">Reference proteome</keyword>
<dbReference type="PANTHER" id="PTHR42974:SF1">
    <property type="entry name" value="TYPE-3 GLUTAMINE SYNTHETASE"/>
    <property type="match status" value="1"/>
</dbReference>
<dbReference type="PROSITE" id="PS51986">
    <property type="entry name" value="GS_BETA_GRASP"/>
    <property type="match status" value="1"/>
</dbReference>
<dbReference type="Pfam" id="PF12437">
    <property type="entry name" value="GSIII_N"/>
    <property type="match status" value="1"/>
</dbReference>
<dbReference type="InterPro" id="IPR008146">
    <property type="entry name" value="Gln_synth_cat_dom"/>
</dbReference>
<sequence>MCEPNCTSCHSMANNLQKACLFLRNVAVWVKVVQDNLRRCSDGRLYFSPQSGFPSLSLFPSVSPYRSPMTQQNFDVNSVARNWRVDAKQTASPKELVETLFASDVLTLDQLKARLSKSDFRKLQATAARGETLDASIADTVALAMKTWAMEKGATHYTHWFQPLTGSTAEKHDSFLNPAGDGVAIMSFSGKELIQAEPDASSFPSGGLRATFEARGYTAWDPSSPAFIVRHANGATLYIPSVFASWKGEALDLKTPLLRSVEALNKAVSPALELFGASEGTRVGSTLGAEQEYFLITEEYFYRRPDLIMTGRTLFGARPPRGQELEDHYFGAIPDRVLSFMTDAETQLYALGIPVKTRHNEVAPGQFEIAPIFEDSNIAADHQQLMMQVLRTTARKYGLVCLLHEKPFAGVNGSGKHCNWSMGTDHGENLLDPGDTPSENMQFLFFCAAVIKAVDDYQALLRACVASASNDWRLGANEAPPAILSVFLGDELTDIFERILSGEGGSSHSAGLMGLGSQVLPEIPVHAGDRNRTSPFAFTGNKFEFRAVGSSQSISFPVTVLNASIAESVEQLTGELQGKLRSGADLAHAVTEVVRDTYKKYQRIVFNGDGYSEAWHQEAEKERGLLNLRTTLDAVERLTDPKNLELFEKHGILNERELVARQEIMYDIYFKTVNIEGETTQYMAQTQILPAAVTYLGELGRAGESRAVQGISGEVTRLADELYDALDGLRTVNNDLGGEEVHEKAYHMRDRVLPAMHEVRAAADKLEGIMSFKHWPMPTYRQMLFVK</sequence>
<comment type="similarity">
    <text evidence="1 2">Belongs to the glutamine synthetase family.</text>
</comment>
<dbReference type="SUPFAM" id="SSF55931">
    <property type="entry name" value="Glutamine synthetase/guanido kinase"/>
    <property type="match status" value="1"/>
</dbReference>
<proteinExistence type="inferred from homology"/>
<dbReference type="Pfam" id="PF18318">
    <property type="entry name" value="Gln-synt_C-ter"/>
    <property type="match status" value="1"/>
</dbReference>
<dbReference type="PaxDb" id="243230-DR_2033"/>
<evidence type="ECO:0000256" key="2">
    <source>
        <dbReference type="RuleBase" id="RU000384"/>
    </source>
</evidence>